<feature type="region of interest" description="Disordered" evidence="1">
    <location>
        <begin position="85"/>
        <end position="105"/>
    </location>
</feature>
<accession>A0A8I2YCI8</accession>
<evidence type="ECO:0000313" key="2">
    <source>
        <dbReference type="EMBL" id="KAG6369356.1"/>
    </source>
</evidence>
<dbReference type="EMBL" id="JAGFBS010000087">
    <property type="protein sequence ID" value="KAG6369356.1"/>
    <property type="molecule type" value="Genomic_DNA"/>
</dbReference>
<dbReference type="AlphaFoldDB" id="A0A8I2YCI8"/>
<evidence type="ECO:0000313" key="3">
    <source>
        <dbReference type="Proteomes" id="UP000683000"/>
    </source>
</evidence>
<evidence type="ECO:0000256" key="1">
    <source>
        <dbReference type="SAM" id="MobiDB-lite"/>
    </source>
</evidence>
<keyword evidence="3" id="KW-1185">Reference proteome</keyword>
<protein>
    <submittedName>
        <fullName evidence="2">Uncharacterized protein</fullName>
    </submittedName>
</protein>
<proteinExistence type="predicted"/>
<gene>
    <name evidence="2" type="ORF">JVT61DRAFT_15003</name>
</gene>
<sequence>MFTCSTCKMQFHVKGVYNAHTRKYIPVSTFTTHSEQQVMVERNEGGVFLCYCSHPGCPKPIGYLMVDFMKNHMKKVQSTWIGRKESEQGTVAPKVHHPPTAVNMT</sequence>
<organism evidence="2 3">
    <name type="scientific">Boletus reticuloceps</name>
    <dbReference type="NCBI Taxonomy" id="495285"/>
    <lineage>
        <taxon>Eukaryota</taxon>
        <taxon>Fungi</taxon>
        <taxon>Dikarya</taxon>
        <taxon>Basidiomycota</taxon>
        <taxon>Agaricomycotina</taxon>
        <taxon>Agaricomycetes</taxon>
        <taxon>Agaricomycetidae</taxon>
        <taxon>Boletales</taxon>
        <taxon>Boletineae</taxon>
        <taxon>Boletaceae</taxon>
        <taxon>Boletoideae</taxon>
        <taxon>Boletus</taxon>
    </lineage>
</organism>
<reference evidence="2" key="1">
    <citation type="submission" date="2021-03" db="EMBL/GenBank/DDBJ databases">
        <title>Evolutionary innovations through gain and loss of genes in the ectomycorrhizal Boletales.</title>
        <authorList>
            <person name="Wu G."/>
            <person name="Miyauchi S."/>
            <person name="Morin E."/>
            <person name="Yang Z.-L."/>
            <person name="Xu J."/>
            <person name="Martin F.M."/>
        </authorList>
    </citation>
    <scope>NUCLEOTIDE SEQUENCE</scope>
    <source>
        <strain evidence="2">BR01</strain>
    </source>
</reference>
<comment type="caution">
    <text evidence="2">The sequence shown here is derived from an EMBL/GenBank/DDBJ whole genome shotgun (WGS) entry which is preliminary data.</text>
</comment>
<name>A0A8I2YCI8_9AGAM</name>
<dbReference type="Proteomes" id="UP000683000">
    <property type="component" value="Unassembled WGS sequence"/>
</dbReference>
<dbReference type="OrthoDB" id="2692990at2759"/>